<dbReference type="InterPro" id="IPR003774">
    <property type="entry name" value="AlgH-like"/>
</dbReference>
<protein>
    <recommendedName>
        <fullName evidence="4">YqgE/AlgH family protein</fullName>
    </recommendedName>
</protein>
<dbReference type="AlphaFoldDB" id="A0A075JM93"/>
<organism evidence="2 3">
    <name type="scientific">Dermacoccus nishinomiyaensis</name>
    <dbReference type="NCBI Taxonomy" id="1274"/>
    <lineage>
        <taxon>Bacteria</taxon>
        <taxon>Bacillati</taxon>
        <taxon>Actinomycetota</taxon>
        <taxon>Actinomycetes</taxon>
        <taxon>Micrococcales</taxon>
        <taxon>Dermacoccaceae</taxon>
        <taxon>Dermacoccus</taxon>
    </lineage>
</organism>
<accession>A0A075JM93</accession>
<dbReference type="Proteomes" id="UP000027986">
    <property type="component" value="Chromosome"/>
</dbReference>
<dbReference type="HOGENOM" id="CLU_057596_2_0_11"/>
<dbReference type="KEGG" id="dni:HX89_09950"/>
<dbReference type="Gene3D" id="3.40.1740.10">
    <property type="entry name" value="VC0467-like"/>
    <property type="match status" value="1"/>
</dbReference>
<proteinExistence type="inferred from homology"/>
<evidence type="ECO:0000313" key="2">
    <source>
        <dbReference type="EMBL" id="AIF41218.1"/>
    </source>
</evidence>
<dbReference type="EMBL" id="CP008889">
    <property type="protein sequence ID" value="AIF41218.1"/>
    <property type="molecule type" value="Genomic_DNA"/>
</dbReference>
<evidence type="ECO:0000313" key="3">
    <source>
        <dbReference type="Proteomes" id="UP000027986"/>
    </source>
</evidence>
<comment type="similarity">
    <text evidence="1">Belongs to the UPF0301 (AlgH) family.</text>
</comment>
<dbReference type="OrthoDB" id="9807486at2"/>
<dbReference type="Pfam" id="PF02622">
    <property type="entry name" value="DUF179"/>
    <property type="match status" value="1"/>
</dbReference>
<dbReference type="SUPFAM" id="SSF143456">
    <property type="entry name" value="VC0467-like"/>
    <property type="match status" value="1"/>
</dbReference>
<reference evidence="2 3" key="1">
    <citation type="submission" date="2014-07" db="EMBL/GenBank/DDBJ databases">
        <title>Genome Sequencing of Dermacoccus nishinomiyaensis.</title>
        <authorList>
            <person name="Hong K.W."/>
            <person name="Chan K.G."/>
        </authorList>
    </citation>
    <scope>NUCLEOTIDE SEQUENCE [LARGE SCALE GENOMIC DNA]</scope>
    <source>
        <strain evidence="2 3">M25</strain>
    </source>
</reference>
<dbReference type="RefSeq" id="WP_038568882.1">
    <property type="nucleotide sequence ID" value="NZ_CP008889.1"/>
</dbReference>
<dbReference type="eggNOG" id="COG1678">
    <property type="taxonomic scope" value="Bacteria"/>
</dbReference>
<dbReference type="GO" id="GO:0005829">
    <property type="term" value="C:cytosol"/>
    <property type="evidence" value="ECO:0007669"/>
    <property type="project" value="TreeGrafter"/>
</dbReference>
<dbReference type="PANTHER" id="PTHR30327">
    <property type="entry name" value="UNCHARACTERIZED PROTEIN YQGE"/>
    <property type="match status" value="1"/>
</dbReference>
<name>A0A075JM93_9MICO</name>
<dbReference type="PANTHER" id="PTHR30327:SF1">
    <property type="entry name" value="UPF0301 PROTEIN YQGE"/>
    <property type="match status" value="1"/>
</dbReference>
<keyword evidence="3" id="KW-1185">Reference proteome</keyword>
<dbReference type="GeneID" id="41841454"/>
<evidence type="ECO:0000256" key="1">
    <source>
        <dbReference type="ARBA" id="ARBA00009600"/>
    </source>
</evidence>
<sequence>MTSLTGRLLVAVPRAHDRDEGDIFTRSVVFVLHHGDDGAQGVVLTEPLEAGVDSVLPGWQSACSAPDRLFQGGPVGLDTAVALAGVPGRGDVVGATRLFGSLAVVDLDAPPEIVAPQLSGLRVFAGNCGWQPGQLDVELADGWWVRAEPEIADLFDADPETLWARVLARQPMPTCLLASFPDDPTLN</sequence>
<evidence type="ECO:0008006" key="4">
    <source>
        <dbReference type="Google" id="ProtNLM"/>
    </source>
</evidence>
<gene>
    <name evidence="2" type="ORF">HX89_09950</name>
</gene>